<organism evidence="2 3">
    <name type="scientific">Rhodovibrio sodomensis</name>
    <dbReference type="NCBI Taxonomy" id="1088"/>
    <lineage>
        <taxon>Bacteria</taxon>
        <taxon>Pseudomonadati</taxon>
        <taxon>Pseudomonadota</taxon>
        <taxon>Alphaproteobacteria</taxon>
        <taxon>Rhodospirillales</taxon>
        <taxon>Rhodovibrionaceae</taxon>
        <taxon>Rhodovibrio</taxon>
    </lineage>
</organism>
<feature type="compositionally biased region" description="Basic and acidic residues" evidence="1">
    <location>
        <begin position="12"/>
        <end position="31"/>
    </location>
</feature>
<comment type="caution">
    <text evidence="2">The sequence shown here is derived from an EMBL/GenBank/DDBJ whole genome shotgun (WGS) entry which is preliminary data.</text>
</comment>
<sequence length="103" mass="11541">MRKLFRHLIAARRTERPAGRTKPPERAEPGARMFEKCPCGTTLEHMLRGPRGGSAQNIQCPDCGCWYNVGWLPGCTYPILMEEQGHRTDLDLRATAGSTDTIQ</sequence>
<protein>
    <submittedName>
        <fullName evidence="2">Uncharacterized protein</fullName>
    </submittedName>
</protein>
<gene>
    <name evidence="2" type="ORF">CKO28_01165</name>
</gene>
<reference evidence="2 3" key="1">
    <citation type="journal article" date="2020" name="Microorganisms">
        <title>Osmotic Adaptation and Compatible Solute Biosynthesis of Phototrophic Bacteria as Revealed from Genome Analyses.</title>
        <authorList>
            <person name="Imhoff J.F."/>
            <person name="Rahn T."/>
            <person name="Kunzel S."/>
            <person name="Keller A."/>
            <person name="Neulinger S.C."/>
        </authorList>
    </citation>
    <scope>NUCLEOTIDE SEQUENCE [LARGE SCALE GENOMIC DNA]</scope>
    <source>
        <strain evidence="2 3">DSM 9895</strain>
    </source>
</reference>
<dbReference type="Proteomes" id="UP001296873">
    <property type="component" value="Unassembled WGS sequence"/>
</dbReference>
<feature type="region of interest" description="Disordered" evidence="1">
    <location>
        <begin position="11"/>
        <end position="31"/>
    </location>
</feature>
<name>A0ABS1DA85_9PROT</name>
<keyword evidence="3" id="KW-1185">Reference proteome</keyword>
<evidence type="ECO:0000313" key="3">
    <source>
        <dbReference type="Proteomes" id="UP001296873"/>
    </source>
</evidence>
<accession>A0ABS1DA85</accession>
<evidence type="ECO:0000313" key="2">
    <source>
        <dbReference type="EMBL" id="MBK1666653.1"/>
    </source>
</evidence>
<dbReference type="EMBL" id="NRRL01000001">
    <property type="protein sequence ID" value="MBK1666653.1"/>
    <property type="molecule type" value="Genomic_DNA"/>
</dbReference>
<evidence type="ECO:0000256" key="1">
    <source>
        <dbReference type="SAM" id="MobiDB-lite"/>
    </source>
</evidence>
<dbReference type="RefSeq" id="WP_200338706.1">
    <property type="nucleotide sequence ID" value="NZ_NRRL01000001.1"/>
</dbReference>
<proteinExistence type="predicted"/>